<dbReference type="Pfam" id="PF02517">
    <property type="entry name" value="Rce1-like"/>
    <property type="match status" value="1"/>
</dbReference>
<evidence type="ECO:0000256" key="1">
    <source>
        <dbReference type="SAM" id="Phobius"/>
    </source>
</evidence>
<dbReference type="RefSeq" id="WP_181494624.1">
    <property type="nucleotide sequence ID" value="NZ_CP032152.1"/>
</dbReference>
<keyword evidence="3" id="KW-0378">Hydrolase</keyword>
<dbReference type="InterPro" id="IPR003675">
    <property type="entry name" value="Rce1/LyrA-like_dom"/>
</dbReference>
<dbReference type="GO" id="GO:0006508">
    <property type="term" value="P:proteolysis"/>
    <property type="evidence" value="ECO:0007669"/>
    <property type="project" value="UniProtKB-KW"/>
</dbReference>
<evidence type="ECO:0000313" key="4">
    <source>
        <dbReference type="Proteomes" id="UP000261812"/>
    </source>
</evidence>
<feature type="transmembrane region" description="Helical" evidence="1">
    <location>
        <begin position="122"/>
        <end position="140"/>
    </location>
</feature>
<feature type="transmembrane region" description="Helical" evidence="1">
    <location>
        <begin position="147"/>
        <end position="163"/>
    </location>
</feature>
<organism evidence="3 4">
    <name type="scientific">Thermosynechococcus sichuanensis E542</name>
    <dbReference type="NCBI Taxonomy" id="2016101"/>
    <lineage>
        <taxon>Bacteria</taxon>
        <taxon>Bacillati</taxon>
        <taxon>Cyanobacteriota</taxon>
        <taxon>Cyanophyceae</taxon>
        <taxon>Acaryochloridales</taxon>
        <taxon>Thermosynechococcaceae</taxon>
        <taxon>Thermosynechococcus</taxon>
        <taxon>Thermosynechococcus sichuanensis</taxon>
    </lineage>
</organism>
<protein>
    <submittedName>
        <fullName evidence="3">CPBP family intramembrane metalloprotease</fullName>
    </submittedName>
</protein>
<proteinExistence type="predicted"/>
<feature type="transmembrane region" description="Helical" evidence="1">
    <location>
        <begin position="48"/>
        <end position="71"/>
    </location>
</feature>
<dbReference type="AlphaFoldDB" id="A0A3B7MFE8"/>
<dbReference type="Proteomes" id="UP000261812">
    <property type="component" value="Chromosome"/>
</dbReference>
<gene>
    <name evidence="3" type="ORF">D3A95_08550</name>
</gene>
<feature type="domain" description="CAAX prenyl protease 2/Lysostaphin resistance protein A-like" evidence="2">
    <location>
        <begin position="92"/>
        <end position="181"/>
    </location>
</feature>
<dbReference type="PANTHER" id="PTHR43592">
    <property type="entry name" value="CAAX AMINO TERMINAL PROTEASE"/>
    <property type="match status" value="1"/>
</dbReference>
<feature type="transmembrane region" description="Helical" evidence="1">
    <location>
        <begin position="169"/>
        <end position="188"/>
    </location>
</feature>
<dbReference type="GO" id="GO:0008237">
    <property type="term" value="F:metallopeptidase activity"/>
    <property type="evidence" value="ECO:0007669"/>
    <property type="project" value="UniProtKB-KW"/>
</dbReference>
<reference evidence="4" key="1">
    <citation type="submission" date="2018-09" db="EMBL/GenBank/DDBJ databases">
        <title>Complete genome sequence of thermophilic cyanobacteria strain Thermosynechococcus elongatus PKUAC-SCTE542.</title>
        <authorList>
            <person name="Liang Y."/>
            <person name="Tang J."/>
            <person name="Daroch M."/>
        </authorList>
    </citation>
    <scope>NUCLEOTIDE SEQUENCE [LARGE SCALE GENOMIC DNA]</scope>
    <source>
        <strain evidence="4">E542</strain>
    </source>
</reference>
<keyword evidence="1" id="KW-0472">Membrane</keyword>
<dbReference type="PANTHER" id="PTHR43592:SF7">
    <property type="entry name" value="CAAX AMINO TERMINAL PROTEASE FAMILY PROTEIN"/>
    <property type="match status" value="1"/>
</dbReference>
<keyword evidence="4" id="KW-1185">Reference proteome</keyword>
<sequence length="198" mass="21794">MEESPLPDEPLSRTQVLVAMALTAILWLILARVWLFTPFSGGLLPLRWDGWAVVLGIALCLGITGMGAILYRLWPAYRHASDTYLKLVLSPLLWPDLFWIGILPGLSEELLFRGVLLPSLGLNWAGIMGSSVCFGILHAGSRQQWPYALWATIVGGLFAYSAVATNNLLLAIVAHTCTNWLAATLWKVSFLRSSPHQP</sequence>
<evidence type="ECO:0000259" key="2">
    <source>
        <dbReference type="Pfam" id="PF02517"/>
    </source>
</evidence>
<accession>A0A3B7MFE8</accession>
<name>A0A3B7MFE8_9CYAN</name>
<dbReference type="GO" id="GO:0004175">
    <property type="term" value="F:endopeptidase activity"/>
    <property type="evidence" value="ECO:0007669"/>
    <property type="project" value="UniProtKB-ARBA"/>
</dbReference>
<keyword evidence="3" id="KW-0482">Metalloprotease</keyword>
<feature type="transmembrane region" description="Helical" evidence="1">
    <location>
        <begin position="16"/>
        <end position="36"/>
    </location>
</feature>
<dbReference type="GO" id="GO:0080120">
    <property type="term" value="P:CAAX-box protein maturation"/>
    <property type="evidence" value="ECO:0007669"/>
    <property type="project" value="UniProtKB-ARBA"/>
</dbReference>
<evidence type="ECO:0000313" key="3">
    <source>
        <dbReference type="EMBL" id="AXY68131.1"/>
    </source>
</evidence>
<keyword evidence="1" id="KW-0812">Transmembrane</keyword>
<keyword evidence="1" id="KW-1133">Transmembrane helix</keyword>
<dbReference type="KEGG" id="tsq:D3A95_08550"/>
<keyword evidence="3" id="KW-0645">Protease</keyword>
<dbReference type="EMBL" id="CP032152">
    <property type="protein sequence ID" value="AXY68131.1"/>
    <property type="molecule type" value="Genomic_DNA"/>
</dbReference>
<feature type="transmembrane region" description="Helical" evidence="1">
    <location>
        <begin position="83"/>
        <end position="102"/>
    </location>
</feature>